<keyword evidence="5" id="KW-0862">Zinc</keyword>
<dbReference type="Gene3D" id="3.40.630.10">
    <property type="entry name" value="Zn peptidases"/>
    <property type="match status" value="1"/>
</dbReference>
<comment type="caution">
    <text evidence="8">The sequence shown here is derived from an EMBL/GenBank/DDBJ whole genome shotgun (WGS) entry which is preliminary data.</text>
</comment>
<evidence type="ECO:0000256" key="2">
    <source>
        <dbReference type="ARBA" id="ARBA00022670"/>
    </source>
</evidence>
<evidence type="ECO:0000256" key="1">
    <source>
        <dbReference type="ARBA" id="ARBA00006247"/>
    </source>
</evidence>
<keyword evidence="3" id="KW-0479">Metal-binding</keyword>
<feature type="domain" description="Peptidase M20 dimerisation" evidence="7">
    <location>
        <begin position="232"/>
        <end position="378"/>
    </location>
</feature>
<evidence type="ECO:0000313" key="8">
    <source>
        <dbReference type="EMBL" id="MDC0666394.1"/>
    </source>
</evidence>
<name>A0ABT5AX23_9BACT</name>
<feature type="signal peptide" evidence="6">
    <location>
        <begin position="1"/>
        <end position="19"/>
    </location>
</feature>
<dbReference type="InterPro" id="IPR002933">
    <property type="entry name" value="Peptidase_M20"/>
</dbReference>
<protein>
    <submittedName>
        <fullName evidence="8">M20 family peptidase</fullName>
    </submittedName>
</protein>
<keyword evidence="2" id="KW-0645">Protease</keyword>
<dbReference type="InterPro" id="IPR036264">
    <property type="entry name" value="Bact_exopeptidase_dim_dom"/>
</dbReference>
<keyword evidence="9" id="KW-1185">Reference proteome</keyword>
<dbReference type="InterPro" id="IPR011650">
    <property type="entry name" value="Peptidase_M20_dimer"/>
</dbReference>
<evidence type="ECO:0000256" key="5">
    <source>
        <dbReference type="ARBA" id="ARBA00022833"/>
    </source>
</evidence>
<dbReference type="PANTHER" id="PTHR45962">
    <property type="entry name" value="N-FATTY-ACYL-AMINO ACID SYNTHASE/HYDROLASE PM20D1"/>
    <property type="match status" value="1"/>
</dbReference>
<dbReference type="PANTHER" id="PTHR45962:SF1">
    <property type="entry name" value="N-FATTY-ACYL-AMINO ACID SYNTHASE_HYDROLASE PM20D1"/>
    <property type="match status" value="1"/>
</dbReference>
<keyword evidence="6" id="KW-0732">Signal</keyword>
<feature type="chain" id="PRO_5047176673" evidence="6">
    <location>
        <begin position="20"/>
        <end position="483"/>
    </location>
</feature>
<dbReference type="Proteomes" id="UP001217838">
    <property type="component" value="Unassembled WGS sequence"/>
</dbReference>
<dbReference type="EMBL" id="JAQNDN010000001">
    <property type="protein sequence ID" value="MDC0666394.1"/>
    <property type="molecule type" value="Genomic_DNA"/>
</dbReference>
<reference evidence="8 9" key="1">
    <citation type="submission" date="2022-11" db="EMBL/GenBank/DDBJ databases">
        <title>Minimal conservation of predation-associated metabolite biosynthetic gene clusters underscores biosynthetic potential of Myxococcota including descriptions for ten novel species: Archangium lansinium sp. nov., Myxococcus landrumus sp. nov., Nannocystis bai.</title>
        <authorList>
            <person name="Ahearne A."/>
            <person name="Stevens C."/>
            <person name="Dowd S."/>
        </authorList>
    </citation>
    <scope>NUCLEOTIDE SEQUENCE [LARGE SCALE GENOMIC DNA]</scope>
    <source>
        <strain evidence="8 9">NCELM</strain>
    </source>
</reference>
<evidence type="ECO:0000313" key="9">
    <source>
        <dbReference type="Proteomes" id="UP001217838"/>
    </source>
</evidence>
<proteinExistence type="inferred from homology"/>
<comment type="similarity">
    <text evidence="1">Belongs to the peptidase M20A family.</text>
</comment>
<dbReference type="RefSeq" id="WP_271993928.1">
    <property type="nucleotide sequence ID" value="NZ_JAQNDN010000001.1"/>
</dbReference>
<dbReference type="SUPFAM" id="SSF53187">
    <property type="entry name" value="Zn-dependent exopeptidases"/>
    <property type="match status" value="1"/>
</dbReference>
<sequence>MKWTGLALAGLSLVCVVRAATVTAPRVEAGALPVVPEVDGDAVARTLGSAVAIPTVSLTTGGAADTFVALHALLRERFPLVHARLERTSIAEHSAIYHWRGRDPAAPAVVLTAHLDVVPVEPGTEQDWTHPPFSGVIADGFVWGRGTLDDKLSAISLLTAVESLLAAGHEPARDVWLALGHDEETGGTEGARAIAAWLGERGVRAQFVLDEGSAVVEGIMPGVRAPIALIGIAEKGVASIELTLRTEGGHSSMPPPRSAIGRLAAAIVRLEAEPMPGELRGAAAAMIDRLTPEMGFAARLALANRWLLDPLIVPALSRHPASNAMVRTTTAATIFAAGTADNVLAAQARAIVNFRVLPGDLVADVEAHVRAVIADDAIEVACVGRCWEASPTSPAAGPGWDDIAAAIAWLWPEAVVSPSLVVAATDARHYTGLTDRVYRFAPMRVGEVDRKRLHGTDERVAVDDVARAVRFYQVLLLTATRAE</sequence>
<evidence type="ECO:0000256" key="4">
    <source>
        <dbReference type="ARBA" id="ARBA00022801"/>
    </source>
</evidence>
<dbReference type="Pfam" id="PF01546">
    <property type="entry name" value="Peptidase_M20"/>
    <property type="match status" value="1"/>
</dbReference>
<gene>
    <name evidence="8" type="ORF">POL58_01535</name>
</gene>
<keyword evidence="4" id="KW-0378">Hydrolase</keyword>
<dbReference type="Gene3D" id="1.10.150.900">
    <property type="match status" value="1"/>
</dbReference>
<evidence type="ECO:0000256" key="3">
    <source>
        <dbReference type="ARBA" id="ARBA00022723"/>
    </source>
</evidence>
<dbReference type="Gene3D" id="3.30.70.360">
    <property type="match status" value="1"/>
</dbReference>
<evidence type="ECO:0000256" key="6">
    <source>
        <dbReference type="SAM" id="SignalP"/>
    </source>
</evidence>
<accession>A0ABT5AX23</accession>
<evidence type="ECO:0000259" key="7">
    <source>
        <dbReference type="Pfam" id="PF07687"/>
    </source>
</evidence>
<dbReference type="SUPFAM" id="SSF55031">
    <property type="entry name" value="Bacterial exopeptidase dimerisation domain"/>
    <property type="match status" value="1"/>
</dbReference>
<dbReference type="Pfam" id="PF07687">
    <property type="entry name" value="M20_dimer"/>
    <property type="match status" value="1"/>
</dbReference>
<organism evidence="8 9">
    <name type="scientific">Nannocystis radixulma</name>
    <dbReference type="NCBI Taxonomy" id="2995305"/>
    <lineage>
        <taxon>Bacteria</taxon>
        <taxon>Pseudomonadati</taxon>
        <taxon>Myxococcota</taxon>
        <taxon>Polyangia</taxon>
        <taxon>Nannocystales</taxon>
        <taxon>Nannocystaceae</taxon>
        <taxon>Nannocystis</taxon>
    </lineage>
</organism>
<dbReference type="InterPro" id="IPR047177">
    <property type="entry name" value="Pept_M20A"/>
</dbReference>